<sequence>MLGRNRSAFSDQRKELTKVRLNNLYRNKSLLDLTVDVILGNIIANKGGNRLNPKCLPVCLRQKLLFSLTNLTCRNDNGNMDKFKKILHALVYLLRADAQPKELELSKLLTFYPKYQIQLKQLLTLLHEIATHAPGLESLTITKTNVWGEPITGDAILDSHILAAIARMENLKDCCTIRLPRKVVEISTLKYHTNAQLRHFCIPCPSSTVAKPWHLLFPNITHLKITWPNNELDGSSLLLFPQVQHLVVRNIPSAAVLSRFLETYGPNLRALTVDNYWHWTCVSYEFKNFFAFCPKLESLALLTGIEITDDSTPIEFFAELEDFSWFCCSHGNQTFLSNILSAPKLKRLTLTGMNFDLSNMREVSRLIVNQQILRQLDQFAYLITGDYSIQNADKYEALSNMIKNASAYLPNLANIQIVANRPKSIILGELNLRKCVAVVCTEVTSRVTHQTINRCACLPVSGQTSQRADAAMTWGLASSSGTNMRPTFGRISDRGQDFSYSSPGWSSGPSGPSSGWKSGWKGSRGASNAAVSALALLSFLFFLNMLQQNLSSGQQQTLLFSTNTTGRNRFNRRVRRPVIAVAQLKNDAVELKTRPNAKFLVRKTRQINPFAQNEEPESREPLEDIGPTEPPPPVMMEGLAQGGALQLGAWLQGKISADQLRTDLHDTLTNCRAVVACALHTNDSDQKMPASQLKKLLGEAGEFAADTSEENLKQVCRDLTLAAGDECSALALSFAGLLPSTERATKDSADEL</sequence>
<gene>
    <name evidence="2" type="ORF">CLODIP_2_CD13454</name>
</gene>
<dbReference type="InterPro" id="IPR032675">
    <property type="entry name" value="LRR_dom_sf"/>
</dbReference>
<dbReference type="Gene3D" id="3.80.10.10">
    <property type="entry name" value="Ribonuclease Inhibitor"/>
    <property type="match status" value="1"/>
</dbReference>
<organism evidence="2 3">
    <name type="scientific">Cloeon dipterum</name>
    <dbReference type="NCBI Taxonomy" id="197152"/>
    <lineage>
        <taxon>Eukaryota</taxon>
        <taxon>Metazoa</taxon>
        <taxon>Ecdysozoa</taxon>
        <taxon>Arthropoda</taxon>
        <taxon>Hexapoda</taxon>
        <taxon>Insecta</taxon>
        <taxon>Pterygota</taxon>
        <taxon>Palaeoptera</taxon>
        <taxon>Ephemeroptera</taxon>
        <taxon>Pisciforma</taxon>
        <taxon>Baetidae</taxon>
        <taxon>Cloeon</taxon>
    </lineage>
</organism>
<feature type="region of interest" description="Disordered" evidence="1">
    <location>
        <begin position="500"/>
        <end position="521"/>
    </location>
</feature>
<proteinExistence type="predicted"/>
<protein>
    <submittedName>
        <fullName evidence="2">Uncharacterized protein</fullName>
    </submittedName>
</protein>
<evidence type="ECO:0000313" key="2">
    <source>
        <dbReference type="EMBL" id="CAB3373989.1"/>
    </source>
</evidence>
<dbReference type="EMBL" id="CADEPI010000092">
    <property type="protein sequence ID" value="CAB3373989.1"/>
    <property type="molecule type" value="Genomic_DNA"/>
</dbReference>
<feature type="compositionally biased region" description="Low complexity" evidence="1">
    <location>
        <begin position="501"/>
        <end position="521"/>
    </location>
</feature>
<keyword evidence="3" id="KW-1185">Reference proteome</keyword>
<evidence type="ECO:0000256" key="1">
    <source>
        <dbReference type="SAM" id="MobiDB-lite"/>
    </source>
</evidence>
<dbReference type="Proteomes" id="UP000494165">
    <property type="component" value="Unassembled WGS sequence"/>
</dbReference>
<reference evidence="2 3" key="1">
    <citation type="submission" date="2020-04" db="EMBL/GenBank/DDBJ databases">
        <authorList>
            <person name="Alioto T."/>
            <person name="Alioto T."/>
            <person name="Gomez Garrido J."/>
        </authorList>
    </citation>
    <scope>NUCLEOTIDE SEQUENCE [LARGE SCALE GENOMIC DNA]</scope>
</reference>
<accession>A0A8S1D7S5</accession>
<comment type="caution">
    <text evidence="2">The sequence shown here is derived from an EMBL/GenBank/DDBJ whole genome shotgun (WGS) entry which is preliminary data.</text>
</comment>
<name>A0A8S1D7S5_9INSE</name>
<evidence type="ECO:0000313" key="3">
    <source>
        <dbReference type="Proteomes" id="UP000494165"/>
    </source>
</evidence>
<dbReference type="AlphaFoldDB" id="A0A8S1D7S5"/>